<protein>
    <submittedName>
        <fullName evidence="1">Uncharacterized protein</fullName>
    </submittedName>
</protein>
<proteinExistence type="predicted"/>
<organism evidence="1">
    <name type="scientific">Arundo donax</name>
    <name type="common">Giant reed</name>
    <name type="synonym">Donax arundinaceus</name>
    <dbReference type="NCBI Taxonomy" id="35708"/>
    <lineage>
        <taxon>Eukaryota</taxon>
        <taxon>Viridiplantae</taxon>
        <taxon>Streptophyta</taxon>
        <taxon>Embryophyta</taxon>
        <taxon>Tracheophyta</taxon>
        <taxon>Spermatophyta</taxon>
        <taxon>Magnoliopsida</taxon>
        <taxon>Liliopsida</taxon>
        <taxon>Poales</taxon>
        <taxon>Poaceae</taxon>
        <taxon>PACMAD clade</taxon>
        <taxon>Arundinoideae</taxon>
        <taxon>Arundineae</taxon>
        <taxon>Arundo</taxon>
    </lineage>
</organism>
<dbReference type="AlphaFoldDB" id="A0A0A9GWB2"/>
<accession>A0A0A9GWB2</accession>
<reference evidence="1" key="2">
    <citation type="journal article" date="2015" name="Data Brief">
        <title>Shoot transcriptome of the giant reed, Arundo donax.</title>
        <authorList>
            <person name="Barrero R.A."/>
            <person name="Guerrero F.D."/>
            <person name="Moolhuijzen P."/>
            <person name="Goolsby J.A."/>
            <person name="Tidwell J."/>
            <person name="Bellgard S.E."/>
            <person name="Bellgard M.I."/>
        </authorList>
    </citation>
    <scope>NUCLEOTIDE SEQUENCE</scope>
    <source>
        <tissue evidence="1">Shoot tissue taken approximately 20 cm above the soil surface</tissue>
    </source>
</reference>
<name>A0A0A9GWB2_ARUDO</name>
<sequence>MVYPSCLRHSLQLQCIVIEPSCISVLAMHN</sequence>
<reference evidence="1" key="1">
    <citation type="submission" date="2014-09" db="EMBL/GenBank/DDBJ databases">
        <authorList>
            <person name="Magalhaes I.L.F."/>
            <person name="Oliveira U."/>
            <person name="Santos F.R."/>
            <person name="Vidigal T.H.D.A."/>
            <person name="Brescovit A.D."/>
            <person name="Santos A.J."/>
        </authorList>
    </citation>
    <scope>NUCLEOTIDE SEQUENCE</scope>
    <source>
        <tissue evidence="1">Shoot tissue taken approximately 20 cm above the soil surface</tissue>
    </source>
</reference>
<evidence type="ECO:0000313" key="1">
    <source>
        <dbReference type="EMBL" id="JAE26851.1"/>
    </source>
</evidence>
<dbReference type="EMBL" id="GBRH01171045">
    <property type="protein sequence ID" value="JAE26851.1"/>
    <property type="molecule type" value="Transcribed_RNA"/>
</dbReference>